<feature type="compositionally biased region" description="Basic and acidic residues" evidence="5">
    <location>
        <begin position="195"/>
        <end position="217"/>
    </location>
</feature>
<dbReference type="PANTHER" id="PTHR13183">
    <property type="entry name" value="AXONEMAL INNER ARM DYNEIN LIGHT CHAIN 28"/>
    <property type="match status" value="1"/>
</dbReference>
<keyword evidence="1" id="KW-0243">Dynein</keyword>
<dbReference type="InterPro" id="IPR019347">
    <property type="entry name" value="Axonemal_dynein_light_chain"/>
</dbReference>
<keyword evidence="2" id="KW-0175">Coiled coil</keyword>
<dbReference type="Pfam" id="PF10211">
    <property type="entry name" value="Ax_dynein_light"/>
    <property type="match status" value="1"/>
</dbReference>
<accession>A0ABR2KGB0</accession>
<keyword evidence="7" id="KW-1185">Reference proteome</keyword>
<evidence type="ECO:0000256" key="3">
    <source>
        <dbReference type="ARBA" id="ARBA00023175"/>
    </source>
</evidence>
<dbReference type="EMBL" id="JAPFFF010000005">
    <property type="protein sequence ID" value="KAK8889055.1"/>
    <property type="molecule type" value="Genomic_DNA"/>
</dbReference>
<dbReference type="Proteomes" id="UP001470230">
    <property type="component" value="Unassembled WGS sequence"/>
</dbReference>
<sequence length="242" mass="27656">MQQLSDTPQPDSLLKYDPPIIVENLASTKKKKITPKVEDGPQQETIDFLDTLLPPRSYIEGNYQMLQHVSTNLTSRSDVLKLEEQLDALLKEKKARDKGICPIRHALYEDCMNELIREIALELPERGSLLKEVRDELDKTMNAYQELYESAVAFGIRKAIHCEQDKSELKASNDTLEKEIKAFEDKIADLNQRITDAEKNDQEDKASKEKEHAEKVATLRAENAVMREKLEAIISPLPPDKK</sequence>
<proteinExistence type="inferred from homology"/>
<organism evidence="6 7">
    <name type="scientific">Tritrichomonas musculus</name>
    <dbReference type="NCBI Taxonomy" id="1915356"/>
    <lineage>
        <taxon>Eukaryota</taxon>
        <taxon>Metamonada</taxon>
        <taxon>Parabasalia</taxon>
        <taxon>Tritrichomonadida</taxon>
        <taxon>Tritrichomonadidae</taxon>
        <taxon>Tritrichomonas</taxon>
    </lineage>
</organism>
<reference evidence="6 7" key="1">
    <citation type="submission" date="2024-04" db="EMBL/GenBank/DDBJ databases">
        <title>Tritrichomonas musculus Genome.</title>
        <authorList>
            <person name="Alves-Ferreira E."/>
            <person name="Grigg M."/>
            <person name="Lorenzi H."/>
            <person name="Galac M."/>
        </authorList>
    </citation>
    <scope>NUCLEOTIDE SEQUENCE [LARGE SCALE GENOMIC DNA]</scope>
    <source>
        <strain evidence="6 7">EAF2021</strain>
    </source>
</reference>
<evidence type="ECO:0000256" key="4">
    <source>
        <dbReference type="ARBA" id="ARBA00038114"/>
    </source>
</evidence>
<feature type="region of interest" description="Disordered" evidence="5">
    <location>
        <begin position="193"/>
        <end position="220"/>
    </location>
</feature>
<evidence type="ECO:0000256" key="5">
    <source>
        <dbReference type="SAM" id="MobiDB-lite"/>
    </source>
</evidence>
<evidence type="ECO:0000313" key="7">
    <source>
        <dbReference type="Proteomes" id="UP001470230"/>
    </source>
</evidence>
<comment type="caution">
    <text evidence="6">The sequence shown here is derived from an EMBL/GenBank/DDBJ whole genome shotgun (WGS) entry which is preliminary data.</text>
</comment>
<protein>
    <submittedName>
        <fullName evidence="6">Axonemal dynein light intermediate polypeptide 1</fullName>
    </submittedName>
</protein>
<dbReference type="PANTHER" id="PTHR13183:SF0">
    <property type="entry name" value="AXONEMAL DYNEIN LIGHT INTERMEDIATE POLYPEPTIDE 1"/>
    <property type="match status" value="1"/>
</dbReference>
<evidence type="ECO:0000313" key="6">
    <source>
        <dbReference type="EMBL" id="KAK8889055.1"/>
    </source>
</evidence>
<comment type="similarity">
    <text evidence="4">Belongs to the inner dynein arm light chain family.</text>
</comment>
<keyword evidence="3" id="KW-0505">Motor protein</keyword>
<evidence type="ECO:0000256" key="2">
    <source>
        <dbReference type="ARBA" id="ARBA00023054"/>
    </source>
</evidence>
<gene>
    <name evidence="6" type="ORF">M9Y10_033798</name>
</gene>
<evidence type="ECO:0000256" key="1">
    <source>
        <dbReference type="ARBA" id="ARBA00023017"/>
    </source>
</evidence>
<name>A0ABR2KGB0_9EUKA</name>